<dbReference type="Proteomes" id="UP001206595">
    <property type="component" value="Unassembled WGS sequence"/>
</dbReference>
<dbReference type="InterPro" id="IPR011333">
    <property type="entry name" value="SKP1/BTB/POZ_sf"/>
</dbReference>
<accession>A0AAD5HGV6</accession>
<gene>
    <name evidence="1" type="ORF">K450DRAFT_220840</name>
</gene>
<evidence type="ECO:0000313" key="1">
    <source>
        <dbReference type="EMBL" id="KAI8583967.1"/>
    </source>
</evidence>
<dbReference type="GeneID" id="75910967"/>
<proteinExistence type="predicted"/>
<dbReference type="GO" id="GO:0006511">
    <property type="term" value="P:ubiquitin-dependent protein catabolic process"/>
    <property type="evidence" value="ECO:0007669"/>
    <property type="project" value="InterPro"/>
</dbReference>
<name>A0AAD5HGV6_UMBRA</name>
<dbReference type="InterPro" id="IPR036296">
    <property type="entry name" value="SKP1-like_dim_sf"/>
</dbReference>
<dbReference type="SUPFAM" id="SSF81382">
    <property type="entry name" value="Skp1 dimerisation domain-like"/>
    <property type="match status" value="1"/>
</dbReference>
<evidence type="ECO:0000313" key="2">
    <source>
        <dbReference type="Proteomes" id="UP001206595"/>
    </source>
</evidence>
<comment type="caution">
    <text evidence="1">The sequence shown here is derived from an EMBL/GenBank/DDBJ whole genome shotgun (WGS) entry which is preliminary data.</text>
</comment>
<dbReference type="Gene3D" id="3.30.710.10">
    <property type="entry name" value="Potassium Channel Kv1.1, Chain A"/>
    <property type="match status" value="1"/>
</dbReference>
<dbReference type="RefSeq" id="XP_051448971.1">
    <property type="nucleotide sequence ID" value="XM_051585619.1"/>
</dbReference>
<reference evidence="1" key="2">
    <citation type="journal article" date="2022" name="Proc. Natl. Acad. Sci. U.S.A.">
        <title>Diploid-dominant life cycles characterize the early evolution of Fungi.</title>
        <authorList>
            <person name="Amses K.R."/>
            <person name="Simmons D.R."/>
            <person name="Longcore J.E."/>
            <person name="Mondo S.J."/>
            <person name="Seto K."/>
            <person name="Jeronimo G.H."/>
            <person name="Bonds A.E."/>
            <person name="Quandt C.A."/>
            <person name="Davis W.J."/>
            <person name="Chang Y."/>
            <person name="Federici B.A."/>
            <person name="Kuo A."/>
            <person name="LaButti K."/>
            <person name="Pangilinan J."/>
            <person name="Andreopoulos W."/>
            <person name="Tritt A."/>
            <person name="Riley R."/>
            <person name="Hundley H."/>
            <person name="Johnson J."/>
            <person name="Lipzen A."/>
            <person name="Barry K."/>
            <person name="Lang B.F."/>
            <person name="Cuomo C.A."/>
            <person name="Buchler N.E."/>
            <person name="Grigoriev I.V."/>
            <person name="Spatafora J.W."/>
            <person name="Stajich J.E."/>
            <person name="James T.Y."/>
        </authorList>
    </citation>
    <scope>NUCLEOTIDE SEQUENCE</scope>
    <source>
        <strain evidence="1">AG</strain>
    </source>
</reference>
<sequence>MNSTEDVSVASLNSQTHLQLKRSRIYFLPFQYHYLVIIILLVHQKTLCATLYSLNRSNLMSSWQSSQAVNPGQAQDRFSTNQVENDYVLNSDDDEAVSLSVDMEHYHHHMSSATYPVVAPLREPTPQRPPSPPKDAGPTIILRTQEGTEMAIDGALAIHCTRLSRKLRLLDAYDSLTVTVPFRNEIVGMTLEFCAHLRQKMLQRATTSNSIMPSNAVLVEDIGSGDSSDVCDDWEFSYIAQEADGRLVVELNAAAHFLEIAHLRDLTTMKIMVMSANKSPAEIEATFGFSGAQSGEDVVSALTKTMEDLKW</sequence>
<protein>
    <submittedName>
        <fullName evidence="1">Uncharacterized protein</fullName>
    </submittedName>
</protein>
<keyword evidence="2" id="KW-1185">Reference proteome</keyword>
<dbReference type="EMBL" id="MU620894">
    <property type="protein sequence ID" value="KAI8583967.1"/>
    <property type="molecule type" value="Genomic_DNA"/>
</dbReference>
<dbReference type="AlphaFoldDB" id="A0AAD5HGV6"/>
<reference evidence="1" key="1">
    <citation type="submission" date="2021-06" db="EMBL/GenBank/DDBJ databases">
        <authorList>
            <consortium name="DOE Joint Genome Institute"/>
            <person name="Mondo S.J."/>
            <person name="Amses K.R."/>
            <person name="Simmons D.R."/>
            <person name="Longcore J.E."/>
            <person name="Seto K."/>
            <person name="Alves G.H."/>
            <person name="Bonds A.E."/>
            <person name="Quandt C.A."/>
            <person name="Davis W.J."/>
            <person name="Chang Y."/>
            <person name="Letcher P.M."/>
            <person name="Powell M.J."/>
            <person name="Kuo A."/>
            <person name="Labutti K."/>
            <person name="Pangilinan J."/>
            <person name="Andreopoulos W."/>
            <person name="Tritt A."/>
            <person name="Riley R."/>
            <person name="Hundley H."/>
            <person name="Johnson J."/>
            <person name="Lipzen A."/>
            <person name="Barry K."/>
            <person name="Berbee M.L."/>
            <person name="Buchler N.E."/>
            <person name="Grigoriev I.V."/>
            <person name="Spatafora J.W."/>
            <person name="Stajich J.E."/>
            <person name="James T.Y."/>
        </authorList>
    </citation>
    <scope>NUCLEOTIDE SEQUENCE</scope>
    <source>
        <strain evidence="1">AG</strain>
    </source>
</reference>
<organism evidence="1 2">
    <name type="scientific">Umbelopsis ramanniana AG</name>
    <dbReference type="NCBI Taxonomy" id="1314678"/>
    <lineage>
        <taxon>Eukaryota</taxon>
        <taxon>Fungi</taxon>
        <taxon>Fungi incertae sedis</taxon>
        <taxon>Mucoromycota</taxon>
        <taxon>Mucoromycotina</taxon>
        <taxon>Umbelopsidomycetes</taxon>
        <taxon>Umbelopsidales</taxon>
        <taxon>Umbelopsidaceae</taxon>
        <taxon>Umbelopsis</taxon>
    </lineage>
</organism>